<accession>A0A844Y6K5</accession>
<comment type="caution">
    <text evidence="1">The sequence shown here is derived from an EMBL/GenBank/DDBJ whole genome shotgun (WGS) entry which is preliminary data.</text>
</comment>
<dbReference type="Pfam" id="PF13602">
    <property type="entry name" value="ADH_zinc_N_2"/>
    <property type="match status" value="1"/>
</dbReference>
<dbReference type="EMBL" id="WTYD01000001">
    <property type="protein sequence ID" value="MXO53581.1"/>
    <property type="molecule type" value="Genomic_DNA"/>
</dbReference>
<dbReference type="AlphaFoldDB" id="A0A844Y6K5"/>
<sequence length="76" mass="8437">MPKRAWRCCGTFSTARIPPQNANAPPERQHKRDLVEAIEANGIVPEISDTFALEDLANAFRHQESGDHVGKIAIEI</sequence>
<proteinExistence type="predicted"/>
<gene>
    <name evidence="1" type="ORF">GRI47_06090</name>
</gene>
<dbReference type="Gene3D" id="3.90.180.10">
    <property type="entry name" value="Medium-chain alcohol dehydrogenases, catalytic domain"/>
    <property type="match status" value="1"/>
</dbReference>
<evidence type="ECO:0000313" key="2">
    <source>
        <dbReference type="Proteomes" id="UP000430272"/>
    </source>
</evidence>
<evidence type="ECO:0000313" key="1">
    <source>
        <dbReference type="EMBL" id="MXO53581.1"/>
    </source>
</evidence>
<protein>
    <submittedName>
        <fullName evidence="1">Zinc-binding dehydrogenase</fullName>
    </submittedName>
</protein>
<dbReference type="Proteomes" id="UP000430272">
    <property type="component" value="Unassembled WGS sequence"/>
</dbReference>
<keyword evidence="2" id="KW-1185">Reference proteome</keyword>
<reference evidence="1 2" key="1">
    <citation type="submission" date="2019-12" db="EMBL/GenBank/DDBJ databases">
        <title>Genomic-based taxomic classification of the family Erythrobacteraceae.</title>
        <authorList>
            <person name="Xu L."/>
        </authorList>
    </citation>
    <scope>NUCLEOTIDE SEQUENCE [LARGE SCALE GENOMIC DNA]</scope>
    <source>
        <strain evidence="1 2">JCM 17468</strain>
    </source>
</reference>
<dbReference type="OrthoDB" id="9790818at2"/>
<name>A0A844Y6K5_9SPHN</name>
<dbReference type="RefSeq" id="WP_160660419.1">
    <property type="nucleotide sequence ID" value="NZ_BAABDV010000001.1"/>
</dbReference>
<organism evidence="1 2">
    <name type="scientific">Qipengyuania pelagi</name>
    <dbReference type="NCBI Taxonomy" id="994320"/>
    <lineage>
        <taxon>Bacteria</taxon>
        <taxon>Pseudomonadati</taxon>
        <taxon>Pseudomonadota</taxon>
        <taxon>Alphaproteobacteria</taxon>
        <taxon>Sphingomonadales</taxon>
        <taxon>Erythrobacteraceae</taxon>
        <taxon>Qipengyuania</taxon>
    </lineage>
</organism>